<evidence type="ECO:0000313" key="11">
    <source>
        <dbReference type="EMBL" id="HGE65612.1"/>
    </source>
</evidence>
<comment type="cofactor">
    <cofactor evidence="2">
        <name>Mn(2+)</name>
        <dbReference type="ChEBI" id="CHEBI:29035"/>
    </cofactor>
</comment>
<evidence type="ECO:0000256" key="2">
    <source>
        <dbReference type="ARBA" id="ARBA00001936"/>
    </source>
</evidence>
<feature type="binding site" evidence="8">
    <location>
        <position position="159"/>
    </location>
    <ligand>
        <name>substrate</name>
    </ligand>
</feature>
<comment type="catalytic activity">
    <reaction evidence="1 8 9">
        <text>Release of N-terminal amino acids, preferentially methionine, from peptides and arylamides.</text>
        <dbReference type="EC" id="3.4.11.18"/>
    </reaction>
</comment>
<dbReference type="SUPFAM" id="SSF55920">
    <property type="entry name" value="Creatinase/aminopeptidase"/>
    <property type="match status" value="1"/>
</dbReference>
<dbReference type="HAMAP" id="MF_01975">
    <property type="entry name" value="MetAP_2_arc"/>
    <property type="match status" value="1"/>
</dbReference>
<accession>A0A7C3UJ21</accession>
<evidence type="ECO:0000256" key="5">
    <source>
        <dbReference type="ARBA" id="ARBA00022670"/>
    </source>
</evidence>
<feature type="domain" description="Peptidase M24" evidence="10">
    <location>
        <begin position="4"/>
        <end position="192"/>
    </location>
</feature>
<evidence type="ECO:0000256" key="1">
    <source>
        <dbReference type="ARBA" id="ARBA00000294"/>
    </source>
</evidence>
<evidence type="ECO:0000259" key="10">
    <source>
        <dbReference type="Pfam" id="PF00557"/>
    </source>
</evidence>
<dbReference type="NCBIfam" id="TIGR00501">
    <property type="entry name" value="met_pdase_II"/>
    <property type="match status" value="1"/>
</dbReference>
<evidence type="ECO:0000256" key="7">
    <source>
        <dbReference type="ARBA" id="ARBA00022801"/>
    </source>
</evidence>
<dbReference type="PANTHER" id="PTHR45777">
    <property type="entry name" value="METHIONINE AMINOPEPTIDASE 2"/>
    <property type="match status" value="1"/>
</dbReference>
<evidence type="ECO:0000256" key="8">
    <source>
        <dbReference type="HAMAP-Rule" id="MF_01975"/>
    </source>
</evidence>
<dbReference type="GO" id="GO:0004239">
    <property type="term" value="F:initiator methionyl aminopeptidase activity"/>
    <property type="evidence" value="ECO:0007669"/>
    <property type="project" value="UniProtKB-UniRule"/>
</dbReference>
<name>A0A7C3UJ21_9EURY</name>
<evidence type="ECO:0000256" key="4">
    <source>
        <dbReference type="ARBA" id="ARBA00022438"/>
    </source>
</evidence>
<comment type="caution">
    <text evidence="11">The sequence shown here is derived from an EMBL/GenBank/DDBJ whole genome shotgun (WGS) entry which is preliminary data.</text>
</comment>
<feature type="binding site" evidence="8">
    <location>
        <position position="272"/>
    </location>
    <ligand>
        <name>a divalent metal cation</name>
        <dbReference type="ChEBI" id="CHEBI:60240"/>
        <label>2</label>
        <note>catalytic</note>
    </ligand>
</feature>
<dbReference type="PRINTS" id="PR00599">
    <property type="entry name" value="MAPEPTIDASE"/>
</dbReference>
<dbReference type="Pfam" id="PF00557">
    <property type="entry name" value="Peptidase_M24"/>
    <property type="match status" value="1"/>
</dbReference>
<comment type="subunit">
    <text evidence="8">Monomer.</text>
</comment>
<dbReference type="InterPro" id="IPR050247">
    <property type="entry name" value="Met_Aminopeptidase_Type2"/>
</dbReference>
<comment type="cofactor">
    <cofactor evidence="3">
        <name>Fe(2+)</name>
        <dbReference type="ChEBI" id="CHEBI:29033"/>
    </cofactor>
</comment>
<keyword evidence="7 8" id="KW-0378">Hydrolase</keyword>
<dbReference type="InterPro" id="IPR036390">
    <property type="entry name" value="WH_DNA-bd_sf"/>
</dbReference>
<dbReference type="InterPro" id="IPR018349">
    <property type="entry name" value="Pept_M24A_MAP2_BS"/>
</dbReference>
<organism evidence="11">
    <name type="scientific">Geoglobus ahangari</name>
    <dbReference type="NCBI Taxonomy" id="113653"/>
    <lineage>
        <taxon>Archaea</taxon>
        <taxon>Methanobacteriati</taxon>
        <taxon>Methanobacteriota</taxon>
        <taxon>Archaeoglobi</taxon>
        <taxon>Archaeoglobales</taxon>
        <taxon>Archaeoglobaceae</taxon>
        <taxon>Geoglobus</taxon>
    </lineage>
</organism>
<evidence type="ECO:0000256" key="6">
    <source>
        <dbReference type="ARBA" id="ARBA00022723"/>
    </source>
</evidence>
<protein>
    <recommendedName>
        <fullName evidence="8 9">Methionine aminopeptidase</fullName>
        <shortName evidence="8">MAP</shortName>
        <shortName evidence="8">MetAP</shortName>
        <ecNumber evidence="8 9">3.4.11.18</ecNumber>
    </recommendedName>
    <alternativeName>
        <fullName evidence="8">Peptidase M</fullName>
    </alternativeName>
</protein>
<dbReference type="PANTHER" id="PTHR45777:SF2">
    <property type="entry name" value="METHIONINE AMINOPEPTIDASE 2"/>
    <property type="match status" value="1"/>
</dbReference>
<dbReference type="EC" id="3.4.11.18" evidence="8 9"/>
<keyword evidence="4 8" id="KW-0031">Aminopeptidase</keyword>
<comment type="similarity">
    <text evidence="8">Belongs to the peptidase M24A family. Methionine aminopeptidase archaeal type 2 subfamily.</text>
</comment>
<feature type="binding site" evidence="8">
    <location>
        <position position="61"/>
    </location>
    <ligand>
        <name>substrate</name>
    </ligand>
</feature>
<evidence type="ECO:0000256" key="9">
    <source>
        <dbReference type="RuleBase" id="RU003653"/>
    </source>
</evidence>
<dbReference type="GO" id="GO:0005737">
    <property type="term" value="C:cytoplasm"/>
    <property type="evidence" value="ECO:0007669"/>
    <property type="project" value="TreeGrafter"/>
</dbReference>
<proteinExistence type="inferred from homology"/>
<dbReference type="InterPro" id="IPR000994">
    <property type="entry name" value="Pept_M24"/>
</dbReference>
<dbReference type="EMBL" id="DTPI01000004">
    <property type="protein sequence ID" value="HGE65612.1"/>
    <property type="molecule type" value="Genomic_DNA"/>
</dbReference>
<dbReference type="GO" id="GO:0046872">
    <property type="term" value="F:metal ion binding"/>
    <property type="evidence" value="ECO:0007669"/>
    <property type="project" value="UniProtKB-UniRule"/>
</dbReference>
<dbReference type="CDD" id="cd01088">
    <property type="entry name" value="MetAP2"/>
    <property type="match status" value="1"/>
</dbReference>
<dbReference type="SUPFAM" id="SSF46785">
    <property type="entry name" value="Winged helix' DNA-binding domain"/>
    <property type="match status" value="1"/>
</dbReference>
<dbReference type="InterPro" id="IPR036388">
    <property type="entry name" value="WH-like_DNA-bd_sf"/>
</dbReference>
<dbReference type="InterPro" id="IPR036005">
    <property type="entry name" value="Creatinase/aminopeptidase-like"/>
</dbReference>
<sequence length="286" mass="31943">MIEKYIQAGKILRQVREDVKDKVKVGVKMIEIAEFVEGRIRELGASPAFPCNISINRDAAHCTPSKNDERVFKEGDLIKIDIGAHIDGYIADMAFTVDLGDHQDLVRAAEEALKNAIEVIEAGVNTAEIGAIIEKTIKDFGFNPVYNLTGHGLKRYVAHAEPTIFNYAIKKGVELREGMVIAIEPFVTNGVGKVVERSEVEIYSLINPKNVRMKIARDLIKEIFENYRTLPFAKRWLKDPRGIILSKLVKENVLRAYPVLTEVSGGFVSQAEHTVIVREDGAEIIT</sequence>
<dbReference type="InterPro" id="IPR002468">
    <property type="entry name" value="Pept_M24A_MAP2"/>
</dbReference>
<gene>
    <name evidence="8" type="primary">map</name>
    <name evidence="11" type="ORF">ENX77_00500</name>
</gene>
<keyword evidence="6 8" id="KW-0479">Metal-binding</keyword>
<feature type="binding site" evidence="8">
    <location>
        <position position="184"/>
    </location>
    <ligand>
        <name>a divalent metal cation</name>
        <dbReference type="ChEBI" id="CHEBI:60240"/>
        <label>2</label>
        <note>catalytic</note>
    </ligand>
</feature>
<dbReference type="PROSITE" id="PS01202">
    <property type="entry name" value="MAP_2"/>
    <property type="match status" value="1"/>
</dbReference>
<keyword evidence="5 8" id="KW-0645">Protease</keyword>
<dbReference type="AlphaFoldDB" id="A0A7C3UJ21"/>
<feature type="binding site" evidence="8">
    <location>
        <position position="92"/>
    </location>
    <ligand>
        <name>a divalent metal cation</name>
        <dbReference type="ChEBI" id="CHEBI:60240"/>
        <label>2</label>
        <note>catalytic</note>
    </ligand>
</feature>
<evidence type="ECO:0000256" key="3">
    <source>
        <dbReference type="ARBA" id="ARBA00001954"/>
    </source>
</evidence>
<feature type="binding site" evidence="8">
    <location>
        <position position="272"/>
    </location>
    <ligand>
        <name>a divalent metal cation</name>
        <dbReference type="ChEBI" id="CHEBI:60240"/>
        <label>1</label>
    </ligand>
</feature>
<feature type="binding site" evidence="8">
    <location>
        <position position="81"/>
    </location>
    <ligand>
        <name>a divalent metal cation</name>
        <dbReference type="ChEBI" id="CHEBI:60240"/>
        <label>1</label>
    </ligand>
</feature>
<dbReference type="Gene3D" id="3.90.230.10">
    <property type="entry name" value="Creatinase/methionine aminopeptidase superfamily"/>
    <property type="match status" value="1"/>
</dbReference>
<comment type="function">
    <text evidence="8 9">Removes the N-terminal methionine from nascent proteins. The N-terminal methionine is often cleaved when the second residue in the primary sequence is small and uncharged (Met-Ala-, Cys, Gly, Pro, Ser, Thr, or Val).</text>
</comment>
<dbReference type="GO" id="GO:0070006">
    <property type="term" value="F:metalloaminopeptidase activity"/>
    <property type="evidence" value="ECO:0007669"/>
    <property type="project" value="UniProtKB-UniRule"/>
</dbReference>
<feature type="binding site" evidence="8">
    <location>
        <position position="151"/>
    </location>
    <ligand>
        <name>a divalent metal cation</name>
        <dbReference type="ChEBI" id="CHEBI:60240"/>
        <label>2</label>
        <note>catalytic</note>
    </ligand>
</feature>
<feature type="binding site" evidence="8">
    <location>
        <position position="92"/>
    </location>
    <ligand>
        <name>a divalent metal cation</name>
        <dbReference type="ChEBI" id="CHEBI:60240"/>
        <label>1</label>
    </ligand>
</feature>
<dbReference type="InterPro" id="IPR028595">
    <property type="entry name" value="MetAP_archaeal"/>
</dbReference>
<comment type="cofactor">
    <cofactor evidence="8">
        <name>Co(2+)</name>
        <dbReference type="ChEBI" id="CHEBI:48828"/>
    </cofactor>
    <cofactor evidence="8">
        <name>Zn(2+)</name>
        <dbReference type="ChEBI" id="CHEBI:29105"/>
    </cofactor>
    <cofactor evidence="8">
        <name>Mn(2+)</name>
        <dbReference type="ChEBI" id="CHEBI:29035"/>
    </cofactor>
    <cofactor evidence="8">
        <name>Fe(2+)</name>
        <dbReference type="ChEBI" id="CHEBI:29033"/>
    </cofactor>
    <text evidence="8">Binds 2 divalent metal cations per subunit. Has a high-affinity and a low affinity metal-binding site. The true nature of the physiological cofactor is under debate. The enzyme is active with cobalt, zinc, manganese or divalent iron ions. Most likely, methionine aminopeptidases function as mononuclear Fe(2+)-metalloproteases under physiological conditions, and the catalytically relevant metal-binding site has been assigned to the histidine-containing high-affinity site.</text>
</comment>
<dbReference type="InterPro" id="IPR001714">
    <property type="entry name" value="Pept_M24_MAP"/>
</dbReference>
<reference evidence="11" key="1">
    <citation type="journal article" date="2020" name="mSystems">
        <title>Genome- and Community-Level Interaction Insights into Carbon Utilization and Element Cycling Functions of Hydrothermarchaeota in Hydrothermal Sediment.</title>
        <authorList>
            <person name="Zhou Z."/>
            <person name="Liu Y."/>
            <person name="Xu W."/>
            <person name="Pan J."/>
            <person name="Luo Z.H."/>
            <person name="Li M."/>
        </authorList>
    </citation>
    <scope>NUCLEOTIDE SEQUENCE [LARGE SCALE GENOMIC DNA]</scope>
    <source>
        <strain evidence="11">SpSt-97</strain>
    </source>
</reference>
<dbReference type="GO" id="GO:0006508">
    <property type="term" value="P:proteolysis"/>
    <property type="evidence" value="ECO:0007669"/>
    <property type="project" value="UniProtKB-KW"/>
</dbReference>
<dbReference type="Gene3D" id="1.10.10.10">
    <property type="entry name" value="Winged helix-like DNA-binding domain superfamily/Winged helix DNA-binding domain"/>
    <property type="match status" value="1"/>
</dbReference>